<keyword evidence="3 5" id="KW-0479">Metal-binding</keyword>
<dbReference type="InterPro" id="IPR017972">
    <property type="entry name" value="Cyt_P450_CS"/>
</dbReference>
<name>A0A0D7AAQ1_9AGAR</name>
<evidence type="ECO:0000256" key="6">
    <source>
        <dbReference type="RuleBase" id="RU000461"/>
    </source>
</evidence>
<dbReference type="PROSITE" id="PS00086">
    <property type="entry name" value="CYTOCHROME_P450"/>
    <property type="match status" value="1"/>
</dbReference>
<dbReference type="GO" id="GO:0005506">
    <property type="term" value="F:iron ion binding"/>
    <property type="evidence" value="ECO:0007669"/>
    <property type="project" value="InterPro"/>
</dbReference>
<dbReference type="Proteomes" id="UP000054144">
    <property type="component" value="Unassembled WGS sequence"/>
</dbReference>
<organism evidence="8 9">
    <name type="scientific">Fistulina hepatica ATCC 64428</name>
    <dbReference type="NCBI Taxonomy" id="1128425"/>
    <lineage>
        <taxon>Eukaryota</taxon>
        <taxon>Fungi</taxon>
        <taxon>Dikarya</taxon>
        <taxon>Basidiomycota</taxon>
        <taxon>Agaricomycotina</taxon>
        <taxon>Agaricomycetes</taxon>
        <taxon>Agaricomycetidae</taxon>
        <taxon>Agaricales</taxon>
        <taxon>Fistulinaceae</taxon>
        <taxon>Fistulina</taxon>
    </lineage>
</organism>
<dbReference type="OrthoDB" id="3945418at2759"/>
<evidence type="ECO:0000313" key="9">
    <source>
        <dbReference type="Proteomes" id="UP000054144"/>
    </source>
</evidence>
<dbReference type="GO" id="GO:0020037">
    <property type="term" value="F:heme binding"/>
    <property type="evidence" value="ECO:0007669"/>
    <property type="project" value="InterPro"/>
</dbReference>
<dbReference type="EMBL" id="KN881928">
    <property type="protein sequence ID" value="KIY47760.1"/>
    <property type="molecule type" value="Genomic_DNA"/>
</dbReference>
<evidence type="ECO:0000256" key="1">
    <source>
        <dbReference type="ARBA" id="ARBA00001971"/>
    </source>
</evidence>
<feature type="binding site" description="axial binding residue" evidence="5">
    <location>
        <position position="462"/>
    </location>
    <ligand>
        <name>heme</name>
        <dbReference type="ChEBI" id="CHEBI:30413"/>
    </ligand>
    <ligandPart>
        <name>Fe</name>
        <dbReference type="ChEBI" id="CHEBI:18248"/>
    </ligandPart>
</feature>
<keyword evidence="9" id="KW-1185">Reference proteome</keyword>
<dbReference type="SUPFAM" id="SSF48264">
    <property type="entry name" value="Cytochrome P450"/>
    <property type="match status" value="1"/>
</dbReference>
<comment type="pathway">
    <text evidence="2">Secondary metabolite biosynthesis.</text>
</comment>
<dbReference type="GO" id="GO:0016705">
    <property type="term" value="F:oxidoreductase activity, acting on paired donors, with incorporation or reduction of molecular oxygen"/>
    <property type="evidence" value="ECO:0007669"/>
    <property type="project" value="InterPro"/>
</dbReference>
<evidence type="ECO:0000313" key="8">
    <source>
        <dbReference type="EMBL" id="KIY47760.1"/>
    </source>
</evidence>
<keyword evidence="7" id="KW-1133">Transmembrane helix</keyword>
<dbReference type="InterPro" id="IPR036396">
    <property type="entry name" value="Cyt_P450_sf"/>
</dbReference>
<evidence type="ECO:0000256" key="3">
    <source>
        <dbReference type="ARBA" id="ARBA00022723"/>
    </source>
</evidence>
<proteinExistence type="inferred from homology"/>
<dbReference type="InterPro" id="IPR050121">
    <property type="entry name" value="Cytochrome_P450_monoxygenase"/>
</dbReference>
<evidence type="ECO:0000256" key="5">
    <source>
        <dbReference type="PIRSR" id="PIRSR602401-1"/>
    </source>
</evidence>
<dbReference type="GO" id="GO:0004497">
    <property type="term" value="F:monooxygenase activity"/>
    <property type="evidence" value="ECO:0007669"/>
    <property type="project" value="UniProtKB-KW"/>
</dbReference>
<comment type="cofactor">
    <cofactor evidence="1 5">
        <name>heme</name>
        <dbReference type="ChEBI" id="CHEBI:30413"/>
    </cofactor>
</comment>
<keyword evidence="7" id="KW-0812">Transmembrane</keyword>
<dbReference type="PANTHER" id="PTHR24305:SF218">
    <property type="entry name" value="P450, PUTATIVE (EUROFUNG)-RELATED"/>
    <property type="match status" value="1"/>
</dbReference>
<comment type="similarity">
    <text evidence="6">Belongs to the cytochrome P450 family.</text>
</comment>
<dbReference type="PANTHER" id="PTHR24305">
    <property type="entry name" value="CYTOCHROME P450"/>
    <property type="match status" value="1"/>
</dbReference>
<evidence type="ECO:0000256" key="4">
    <source>
        <dbReference type="ARBA" id="ARBA00023004"/>
    </source>
</evidence>
<dbReference type="Pfam" id="PF00067">
    <property type="entry name" value="p450"/>
    <property type="match status" value="1"/>
</dbReference>
<dbReference type="AlphaFoldDB" id="A0A0D7AAQ1"/>
<keyword evidence="6" id="KW-0503">Monooxygenase</keyword>
<feature type="transmembrane region" description="Helical" evidence="7">
    <location>
        <begin position="7"/>
        <end position="32"/>
    </location>
</feature>
<dbReference type="InterPro" id="IPR001128">
    <property type="entry name" value="Cyt_P450"/>
</dbReference>
<dbReference type="Gene3D" id="1.10.630.10">
    <property type="entry name" value="Cytochrome P450"/>
    <property type="match status" value="1"/>
</dbReference>
<evidence type="ECO:0000256" key="2">
    <source>
        <dbReference type="ARBA" id="ARBA00005179"/>
    </source>
</evidence>
<protein>
    <submittedName>
        <fullName evidence="8">Cytochrome P450</fullName>
    </submittedName>
</protein>
<dbReference type="PRINTS" id="PR00463">
    <property type="entry name" value="EP450I"/>
</dbReference>
<reference evidence="8 9" key="1">
    <citation type="journal article" date="2015" name="Fungal Genet. Biol.">
        <title>Evolution of novel wood decay mechanisms in Agaricales revealed by the genome sequences of Fistulina hepatica and Cylindrobasidium torrendii.</title>
        <authorList>
            <person name="Floudas D."/>
            <person name="Held B.W."/>
            <person name="Riley R."/>
            <person name="Nagy L.G."/>
            <person name="Koehler G."/>
            <person name="Ransdell A.S."/>
            <person name="Younus H."/>
            <person name="Chow J."/>
            <person name="Chiniquy J."/>
            <person name="Lipzen A."/>
            <person name="Tritt A."/>
            <person name="Sun H."/>
            <person name="Haridas S."/>
            <person name="LaButti K."/>
            <person name="Ohm R.A."/>
            <person name="Kues U."/>
            <person name="Blanchette R.A."/>
            <person name="Grigoriev I.V."/>
            <person name="Minto R.E."/>
            <person name="Hibbett D.S."/>
        </authorList>
    </citation>
    <scope>NUCLEOTIDE SEQUENCE [LARGE SCALE GENOMIC DNA]</scope>
    <source>
        <strain evidence="8 9">ATCC 64428</strain>
    </source>
</reference>
<gene>
    <name evidence="8" type="ORF">FISHEDRAFT_65945</name>
</gene>
<keyword evidence="6" id="KW-0560">Oxidoreductase</keyword>
<keyword evidence="4 5" id="KW-0408">Iron</keyword>
<keyword evidence="5 6" id="KW-0349">Heme</keyword>
<evidence type="ECO:0000256" key="7">
    <source>
        <dbReference type="SAM" id="Phobius"/>
    </source>
</evidence>
<dbReference type="PRINTS" id="PR00385">
    <property type="entry name" value="P450"/>
</dbReference>
<dbReference type="InterPro" id="IPR002401">
    <property type="entry name" value="Cyt_P450_E_grp-I"/>
</dbReference>
<accession>A0A0D7AAQ1</accession>
<sequence>MIIEMAALATISSFAVSFAGILLVYISATALYELFLSPLRRIPGPWYAALSEVWLLSHVFRLRQFRAVHELFLRYGPVVRIGPSKVAFCDATAAREVYTTYRFDKSSKYKAFKTNGGDHAFTTIEHASHSLIRKRYSAMYTIPHLCKFQPEMHDSARDLIEDPVDCLKLFGHLVTDVIVSVVFGHQLGALKTWRSGKAHSLVTSIDDFPKRGIARAMLSTWAWEIISRIPITRWRRICESDGEIGTFIRKRLRDMQKHKLGEGEVKQDKFTLLERLSGHPRSSVHELMAESAIISELQGNLQVFSHIRHIVAGVDTTANMLSYICWELSRRPDVAENLRSEIDTAMPDLNVVPDYSVLQVLPYLDAFIKESLRVHGSAPSLLERVVPHSIPGNSKATGYSLLDFRLPGGTVVGTQSWSMHRDAGLFPAPDDFVPSRWLTAPPEKTARMTRQLMPFGMGSRACAGQNMAQMVMRITVAVLVRSFHISAPPETNEASMYTMDTFTAFPASMECKLIFRPRGN</sequence>
<keyword evidence="7" id="KW-0472">Membrane</keyword>